<comment type="similarity">
    <text evidence="1">Belongs to the 'GDXG' lipolytic enzyme family.</text>
</comment>
<accession>A0A068U0P0</accession>
<dbReference type="Proteomes" id="UP000295252">
    <property type="component" value="Chromosome IX"/>
</dbReference>
<reference evidence="4" key="1">
    <citation type="journal article" date="2014" name="Science">
        <title>The coffee genome provides insight into the convergent evolution of caffeine biosynthesis.</title>
        <authorList>
            <person name="Denoeud F."/>
            <person name="Carretero-Paulet L."/>
            <person name="Dereeper A."/>
            <person name="Droc G."/>
            <person name="Guyot R."/>
            <person name="Pietrella M."/>
            <person name="Zheng C."/>
            <person name="Alberti A."/>
            <person name="Anthony F."/>
            <person name="Aprea G."/>
            <person name="Aury J.M."/>
            <person name="Bento P."/>
            <person name="Bernard M."/>
            <person name="Bocs S."/>
            <person name="Campa C."/>
            <person name="Cenci A."/>
            <person name="Combes M.C."/>
            <person name="Crouzillat D."/>
            <person name="Da Silva C."/>
            <person name="Daddiego L."/>
            <person name="De Bellis F."/>
            <person name="Dussert S."/>
            <person name="Garsmeur O."/>
            <person name="Gayraud T."/>
            <person name="Guignon V."/>
            <person name="Jahn K."/>
            <person name="Jamilloux V."/>
            <person name="Joet T."/>
            <person name="Labadie K."/>
            <person name="Lan T."/>
            <person name="Leclercq J."/>
            <person name="Lepelley M."/>
            <person name="Leroy T."/>
            <person name="Li L.T."/>
            <person name="Librado P."/>
            <person name="Lopez L."/>
            <person name="Munoz A."/>
            <person name="Noel B."/>
            <person name="Pallavicini A."/>
            <person name="Perrotta G."/>
            <person name="Poncet V."/>
            <person name="Pot D."/>
            <person name="Priyono X."/>
            <person name="Rigoreau M."/>
            <person name="Rouard M."/>
            <person name="Rozas J."/>
            <person name="Tranchant-Dubreuil C."/>
            <person name="VanBuren R."/>
            <person name="Zhang Q."/>
            <person name="Andrade A.C."/>
            <person name="Argout X."/>
            <person name="Bertrand B."/>
            <person name="de Kochko A."/>
            <person name="Graziosi G."/>
            <person name="Henry R.J."/>
            <person name="Jayarama X."/>
            <person name="Ming R."/>
            <person name="Nagai C."/>
            <person name="Rounsley S."/>
            <person name="Sankoff D."/>
            <person name="Giuliano G."/>
            <person name="Albert V.A."/>
            <person name="Wincker P."/>
            <person name="Lashermes P."/>
        </authorList>
    </citation>
    <scope>NUCLEOTIDE SEQUENCE [LARGE SCALE GENOMIC DNA]</scope>
    <source>
        <strain evidence="4">cv. DH200-94</strain>
    </source>
</reference>
<dbReference type="PANTHER" id="PTHR23024">
    <property type="entry name" value="ARYLACETAMIDE DEACETYLASE"/>
    <property type="match status" value="1"/>
</dbReference>
<protein>
    <recommendedName>
        <fullName evidence="2">Alpha/beta hydrolase fold-3 domain-containing protein</fullName>
    </recommendedName>
</protein>
<dbReference type="Gramene" id="CDP02105">
    <property type="protein sequence ID" value="CDP02105"/>
    <property type="gene ID" value="GSCOC_T00039390001"/>
</dbReference>
<evidence type="ECO:0000259" key="2">
    <source>
        <dbReference type="Pfam" id="PF07859"/>
    </source>
</evidence>
<dbReference type="AlphaFoldDB" id="A0A068U0P0"/>
<evidence type="ECO:0000313" key="4">
    <source>
        <dbReference type="Proteomes" id="UP000295252"/>
    </source>
</evidence>
<dbReference type="InterPro" id="IPR050466">
    <property type="entry name" value="Carboxylest/Gibb_receptor"/>
</dbReference>
<dbReference type="Pfam" id="PF07859">
    <property type="entry name" value="Abhydrolase_3"/>
    <property type="match status" value="1"/>
</dbReference>
<dbReference type="GO" id="GO:0016787">
    <property type="term" value="F:hydrolase activity"/>
    <property type="evidence" value="ECO:0007669"/>
    <property type="project" value="InterPro"/>
</dbReference>
<sequence length="213" mass="24108">MSVPSHSSVRLEFGDTKLSLLVYLHGGGFLIKSNFSSTYHTHFNAVDAEVDVVTISINYRFALKHLLPTTYEDSYIAVKWVASHSNGKGPEVLFRDYTNFDRIFFVGNNACGNLAHSMASRVWLEILDSFDLDAIFLNCSYFLGRELKKLQVKAYVEGIWHYIHLKSTGVDDPLLNPSDRTKPLLQRKDCFVVTKNIGYFHQQECCVDASISG</sequence>
<feature type="domain" description="Alpha/beta hydrolase fold-3" evidence="2">
    <location>
        <begin position="21"/>
        <end position="203"/>
    </location>
</feature>
<organism evidence="3 4">
    <name type="scientific">Coffea canephora</name>
    <name type="common">Robusta coffee</name>
    <dbReference type="NCBI Taxonomy" id="49390"/>
    <lineage>
        <taxon>Eukaryota</taxon>
        <taxon>Viridiplantae</taxon>
        <taxon>Streptophyta</taxon>
        <taxon>Embryophyta</taxon>
        <taxon>Tracheophyta</taxon>
        <taxon>Spermatophyta</taxon>
        <taxon>Magnoliopsida</taxon>
        <taxon>eudicotyledons</taxon>
        <taxon>Gunneridae</taxon>
        <taxon>Pentapetalae</taxon>
        <taxon>asterids</taxon>
        <taxon>lamiids</taxon>
        <taxon>Gentianales</taxon>
        <taxon>Rubiaceae</taxon>
        <taxon>Ixoroideae</taxon>
        <taxon>Gardenieae complex</taxon>
        <taxon>Bertiereae - Coffeeae clade</taxon>
        <taxon>Coffeeae</taxon>
        <taxon>Coffea</taxon>
    </lineage>
</organism>
<dbReference type="EMBL" id="HG739092">
    <property type="protein sequence ID" value="CDP02105.1"/>
    <property type="molecule type" value="Genomic_DNA"/>
</dbReference>
<dbReference type="PhylomeDB" id="A0A068U0P0"/>
<proteinExistence type="inferred from homology"/>
<evidence type="ECO:0000256" key="1">
    <source>
        <dbReference type="ARBA" id="ARBA00010515"/>
    </source>
</evidence>
<dbReference type="InterPro" id="IPR013094">
    <property type="entry name" value="AB_hydrolase_3"/>
</dbReference>
<dbReference type="PANTHER" id="PTHR23024:SF467">
    <property type="entry name" value="CARBOXYLESTERASE 12-RELATED"/>
    <property type="match status" value="1"/>
</dbReference>
<dbReference type="OrthoDB" id="408631at2759"/>
<dbReference type="STRING" id="49390.A0A068U0P0"/>
<evidence type="ECO:0000313" key="3">
    <source>
        <dbReference type="EMBL" id="CDP02105.1"/>
    </source>
</evidence>
<gene>
    <name evidence="3" type="ORF">GSCOC_T00039390001</name>
</gene>
<dbReference type="SUPFAM" id="SSF53474">
    <property type="entry name" value="alpha/beta-Hydrolases"/>
    <property type="match status" value="1"/>
</dbReference>
<dbReference type="InterPro" id="IPR029058">
    <property type="entry name" value="AB_hydrolase_fold"/>
</dbReference>
<name>A0A068U0P0_COFCA</name>
<dbReference type="InParanoid" id="A0A068U0P0"/>
<keyword evidence="4" id="KW-1185">Reference proteome</keyword>
<dbReference type="Gene3D" id="3.40.50.1820">
    <property type="entry name" value="alpha/beta hydrolase"/>
    <property type="match status" value="1"/>
</dbReference>